<feature type="transmembrane region" description="Helical" evidence="1">
    <location>
        <begin position="29"/>
        <end position="50"/>
    </location>
</feature>
<keyword evidence="4" id="KW-1185">Reference proteome</keyword>
<feature type="transmembrane region" description="Helical" evidence="1">
    <location>
        <begin position="85"/>
        <end position="105"/>
    </location>
</feature>
<feature type="chain" id="PRO_5033021065" evidence="2">
    <location>
        <begin position="20"/>
        <end position="179"/>
    </location>
</feature>
<keyword evidence="1" id="KW-0472">Membrane</keyword>
<evidence type="ECO:0000313" key="3">
    <source>
        <dbReference type="EMBL" id="CAE1318197.1"/>
    </source>
</evidence>
<accession>A0A812E9R5</accession>
<reference evidence="3" key="1">
    <citation type="submission" date="2021-01" db="EMBL/GenBank/DDBJ databases">
        <authorList>
            <person name="Li R."/>
            <person name="Bekaert M."/>
        </authorList>
    </citation>
    <scope>NUCLEOTIDE SEQUENCE</scope>
    <source>
        <strain evidence="3">Farmed</strain>
    </source>
</reference>
<gene>
    <name evidence="3" type="ORF">SPHA_68706</name>
</gene>
<evidence type="ECO:0000313" key="4">
    <source>
        <dbReference type="Proteomes" id="UP000597762"/>
    </source>
</evidence>
<feature type="transmembrane region" description="Helical" evidence="1">
    <location>
        <begin position="117"/>
        <end position="140"/>
    </location>
</feature>
<keyword evidence="1" id="KW-1133">Transmembrane helix</keyword>
<organism evidence="3 4">
    <name type="scientific">Acanthosepion pharaonis</name>
    <name type="common">Pharaoh cuttlefish</name>
    <name type="synonym">Sepia pharaonis</name>
    <dbReference type="NCBI Taxonomy" id="158019"/>
    <lineage>
        <taxon>Eukaryota</taxon>
        <taxon>Metazoa</taxon>
        <taxon>Spiralia</taxon>
        <taxon>Lophotrochozoa</taxon>
        <taxon>Mollusca</taxon>
        <taxon>Cephalopoda</taxon>
        <taxon>Coleoidea</taxon>
        <taxon>Decapodiformes</taxon>
        <taxon>Sepiida</taxon>
        <taxon>Sepiina</taxon>
        <taxon>Sepiidae</taxon>
        <taxon>Acanthosepion</taxon>
    </lineage>
</organism>
<evidence type="ECO:0000256" key="1">
    <source>
        <dbReference type="SAM" id="Phobius"/>
    </source>
</evidence>
<dbReference type="EMBL" id="CAHIKZ030005012">
    <property type="protein sequence ID" value="CAE1318197.1"/>
    <property type="molecule type" value="Genomic_DNA"/>
</dbReference>
<keyword evidence="2" id="KW-0732">Signal</keyword>
<comment type="caution">
    <text evidence="3">The sequence shown here is derived from an EMBL/GenBank/DDBJ whole genome shotgun (WGS) entry which is preliminary data.</text>
</comment>
<evidence type="ECO:0000256" key="2">
    <source>
        <dbReference type="SAM" id="SignalP"/>
    </source>
</evidence>
<proteinExistence type="predicted"/>
<feature type="signal peptide" evidence="2">
    <location>
        <begin position="1"/>
        <end position="19"/>
    </location>
</feature>
<protein>
    <submittedName>
        <fullName evidence="3">Uncharacterized protein</fullName>
    </submittedName>
</protein>
<dbReference type="AlphaFoldDB" id="A0A812E9R5"/>
<sequence length="179" mass="21418">MFSDLLLSFFCIFPFSSLSLSIQNNPSSYVSDLLLSFFCIFPFLFLYLFIYKIIHHLMFPIFSYPFLYLPILFLYPFLYKIIHHLMFPVFLSFFCIFPFSSLSLSIQNNPSSYVSDLLILFLYLPILSHNPSSYLLFLFSSHSLPYPFLYKIIHHLMFPIFFILFLYLPILFLIPFYTK</sequence>
<name>A0A812E9R5_ACAPH</name>
<feature type="transmembrane region" description="Helical" evidence="1">
    <location>
        <begin position="57"/>
        <end position="79"/>
    </location>
</feature>
<dbReference type="Proteomes" id="UP000597762">
    <property type="component" value="Unassembled WGS sequence"/>
</dbReference>
<feature type="transmembrane region" description="Helical" evidence="1">
    <location>
        <begin position="152"/>
        <end position="177"/>
    </location>
</feature>
<keyword evidence="1" id="KW-0812">Transmembrane</keyword>